<reference evidence="17 18" key="1">
    <citation type="submission" date="2018-03" db="EMBL/GenBank/DDBJ databases">
        <title>Arenimonas caeni sp. nov., isolated from activated sludge.</title>
        <authorList>
            <person name="Liu H."/>
        </authorList>
    </citation>
    <scope>NUCLEOTIDE SEQUENCE [LARGE SCALE GENOMIC DNA]</scope>
    <source>
        <strain evidence="18">z29</strain>
    </source>
</reference>
<name>A0A2P6M9R3_9GAMM</name>
<keyword evidence="15" id="KW-0694">RNA-binding</keyword>
<dbReference type="GO" id="GO:0006364">
    <property type="term" value="P:rRNA processing"/>
    <property type="evidence" value="ECO:0007669"/>
    <property type="project" value="UniProtKB-KW"/>
</dbReference>
<dbReference type="InterPro" id="IPR004659">
    <property type="entry name" value="RNase_E/G"/>
</dbReference>
<evidence type="ECO:0000256" key="7">
    <source>
        <dbReference type="ARBA" id="ARBA00022555"/>
    </source>
</evidence>
<dbReference type="GO" id="GO:0005737">
    <property type="term" value="C:cytoplasm"/>
    <property type="evidence" value="ECO:0007669"/>
    <property type="project" value="UniProtKB-SubCell"/>
</dbReference>
<evidence type="ECO:0000256" key="13">
    <source>
        <dbReference type="ARBA" id="ARBA00022801"/>
    </source>
</evidence>
<dbReference type="AlphaFoldDB" id="A0A2P6M9R3"/>
<dbReference type="NCBIfam" id="NF008689">
    <property type="entry name" value="PRK11712.1"/>
    <property type="match status" value="1"/>
</dbReference>
<evidence type="ECO:0000256" key="14">
    <source>
        <dbReference type="ARBA" id="ARBA00022842"/>
    </source>
</evidence>
<evidence type="ECO:0000256" key="3">
    <source>
        <dbReference type="ARBA" id="ARBA00005663"/>
    </source>
</evidence>
<keyword evidence="9" id="KW-0540">Nuclease</keyword>
<evidence type="ECO:0000256" key="11">
    <source>
        <dbReference type="ARBA" id="ARBA00022730"/>
    </source>
</evidence>
<dbReference type="InterPro" id="IPR012340">
    <property type="entry name" value="NA-bd_OB-fold"/>
</dbReference>
<dbReference type="PANTHER" id="PTHR30001">
    <property type="entry name" value="RIBONUCLEASE"/>
    <property type="match status" value="1"/>
</dbReference>
<organism evidence="17 18">
    <name type="scientific">Arenimonas caeni</name>
    <dbReference type="NCBI Taxonomy" id="2058085"/>
    <lineage>
        <taxon>Bacteria</taxon>
        <taxon>Pseudomonadati</taxon>
        <taxon>Pseudomonadota</taxon>
        <taxon>Gammaproteobacteria</taxon>
        <taxon>Lysobacterales</taxon>
        <taxon>Lysobacteraceae</taxon>
        <taxon>Arenimonas</taxon>
    </lineage>
</organism>
<keyword evidence="14" id="KW-0460">Magnesium</keyword>
<keyword evidence="5" id="KW-0963">Cytoplasm</keyword>
<dbReference type="GO" id="GO:0016787">
    <property type="term" value="F:hydrolase activity"/>
    <property type="evidence" value="ECO:0007669"/>
    <property type="project" value="UniProtKB-KW"/>
</dbReference>
<dbReference type="InterPro" id="IPR003029">
    <property type="entry name" value="S1_domain"/>
</dbReference>
<sequence>MSEEILINVTPRETRVAVVENGMLQELHIERASRRGVVGNIYKGRVQRVMPGMQAAFVEIGLERAAFLHASDILKLPAAQPGEAEPEGDPSSAPAPAPAITSLVHEGQEIVVQVVKDPIGSKGARLTTQISIPSRYLVFLPHSRVLGVSARIEDEAERNRLKAIVGELANGSGQGYIVRTNAEGQPAEALAEDVDYLRKAWEAVREASASRQVGQRIYEDLSLPMRTVRDLMRKNVDSVRVDSREAYEKLSAFARQFMPGLAERIEHYGGERPIFDLYGVEDEIQRALQKEVPLKSGGYLVIDQTEAMATIDVNTGSFLGQRNLEETVYRTNLEAAQAVARQLRLRNLGGIIIIDFIDMTDDEHKRQVLRTLEKGLAHDHARTSVHDFSPLGLVEMTRKRTTDSLERQLCEPCHECGGRGTLKTTETLTYEIFREITRAVRQFEAQQLLVIASPKVVNKITDEESAAVAELEEFLGKSIRFQADDQYAQEQYDVVLL</sequence>
<evidence type="ECO:0000256" key="1">
    <source>
        <dbReference type="ARBA" id="ARBA00001946"/>
    </source>
</evidence>
<evidence type="ECO:0000256" key="10">
    <source>
        <dbReference type="ARBA" id="ARBA00022723"/>
    </source>
</evidence>
<keyword evidence="13" id="KW-0378">Hydrolase</keyword>
<dbReference type="Gene3D" id="3.40.1260.20">
    <property type="entry name" value="Ribonuclease E, catalytic domain"/>
    <property type="match status" value="1"/>
</dbReference>
<evidence type="ECO:0000256" key="4">
    <source>
        <dbReference type="ARBA" id="ARBA00017719"/>
    </source>
</evidence>
<keyword evidence="12" id="KW-0255">Endonuclease</keyword>
<comment type="subcellular location">
    <subcellularLocation>
        <location evidence="2">Cytoplasm</location>
    </subcellularLocation>
</comment>
<dbReference type="InterPro" id="IPR048583">
    <property type="entry name" value="RNase_E_G_thioredoxin-like"/>
</dbReference>
<dbReference type="InterPro" id="IPR019307">
    <property type="entry name" value="RNA-bd_AU-1/RNase_E/G"/>
</dbReference>
<dbReference type="Pfam" id="PF20833">
    <property type="entry name" value="RNase_E_G_Thio"/>
    <property type="match status" value="1"/>
</dbReference>
<dbReference type="GO" id="GO:0019843">
    <property type="term" value="F:rRNA binding"/>
    <property type="evidence" value="ECO:0007669"/>
    <property type="project" value="UniProtKB-KW"/>
</dbReference>
<evidence type="ECO:0000256" key="6">
    <source>
        <dbReference type="ARBA" id="ARBA00022552"/>
    </source>
</evidence>
<dbReference type="PANTHER" id="PTHR30001:SF0">
    <property type="entry name" value="RIBONUCLEASE G"/>
    <property type="match status" value="1"/>
</dbReference>
<dbReference type="SUPFAM" id="SSF50249">
    <property type="entry name" value="Nucleic acid-binding proteins"/>
    <property type="match status" value="1"/>
</dbReference>
<proteinExistence type="inferred from homology"/>
<evidence type="ECO:0000259" key="16">
    <source>
        <dbReference type="PROSITE" id="PS50126"/>
    </source>
</evidence>
<keyword evidence="18" id="KW-1185">Reference proteome</keyword>
<dbReference type="FunFam" id="2.40.50.140:FF:000028">
    <property type="entry name" value="Ribonuclease G"/>
    <property type="match status" value="1"/>
</dbReference>
<dbReference type="EMBL" id="PVLF01000005">
    <property type="protein sequence ID" value="PRH82723.1"/>
    <property type="molecule type" value="Genomic_DNA"/>
</dbReference>
<feature type="domain" description="S1 motif" evidence="16">
    <location>
        <begin position="39"/>
        <end position="129"/>
    </location>
</feature>
<dbReference type="NCBIfam" id="TIGR00757">
    <property type="entry name" value="RNaseEG"/>
    <property type="match status" value="1"/>
</dbReference>
<dbReference type="Gene3D" id="2.40.50.140">
    <property type="entry name" value="Nucleic acid-binding proteins"/>
    <property type="match status" value="1"/>
</dbReference>
<dbReference type="Proteomes" id="UP000241736">
    <property type="component" value="Unassembled WGS sequence"/>
</dbReference>
<evidence type="ECO:0000256" key="5">
    <source>
        <dbReference type="ARBA" id="ARBA00022490"/>
    </source>
</evidence>
<protein>
    <recommendedName>
        <fullName evidence="4">Ribonuclease G</fullName>
    </recommendedName>
</protein>
<dbReference type="GO" id="GO:0046872">
    <property type="term" value="F:metal ion binding"/>
    <property type="evidence" value="ECO:0007669"/>
    <property type="project" value="UniProtKB-KW"/>
</dbReference>
<keyword evidence="7" id="KW-0820">tRNA-binding</keyword>
<comment type="similarity">
    <text evidence="3">Belongs to the RNase E/G family. RNase G subfamily.</text>
</comment>
<dbReference type="GO" id="GO:0008033">
    <property type="term" value="P:tRNA processing"/>
    <property type="evidence" value="ECO:0007669"/>
    <property type="project" value="UniProtKB-KW"/>
</dbReference>
<dbReference type="OrthoDB" id="9804278at2"/>
<dbReference type="GO" id="GO:0000049">
    <property type="term" value="F:tRNA binding"/>
    <property type="evidence" value="ECO:0007669"/>
    <property type="project" value="UniProtKB-KW"/>
</dbReference>
<evidence type="ECO:0000256" key="2">
    <source>
        <dbReference type="ARBA" id="ARBA00004496"/>
    </source>
</evidence>
<accession>A0A2P6M9R3</accession>
<dbReference type="GO" id="GO:0004540">
    <property type="term" value="F:RNA nuclease activity"/>
    <property type="evidence" value="ECO:0007669"/>
    <property type="project" value="InterPro"/>
</dbReference>
<keyword evidence="11" id="KW-0699">rRNA-binding</keyword>
<dbReference type="RefSeq" id="WP_106990068.1">
    <property type="nucleotide sequence ID" value="NZ_KZ679087.1"/>
</dbReference>
<gene>
    <name evidence="17" type="ORF">C6N40_05805</name>
</gene>
<dbReference type="SMART" id="SM00316">
    <property type="entry name" value="S1"/>
    <property type="match status" value="1"/>
</dbReference>
<evidence type="ECO:0000313" key="18">
    <source>
        <dbReference type="Proteomes" id="UP000241736"/>
    </source>
</evidence>
<evidence type="ECO:0000256" key="12">
    <source>
        <dbReference type="ARBA" id="ARBA00022759"/>
    </source>
</evidence>
<keyword evidence="8" id="KW-0819">tRNA processing</keyword>
<dbReference type="GO" id="GO:0004519">
    <property type="term" value="F:endonuclease activity"/>
    <property type="evidence" value="ECO:0007669"/>
    <property type="project" value="UniProtKB-KW"/>
</dbReference>
<dbReference type="CDD" id="cd04453">
    <property type="entry name" value="S1_RNase_E"/>
    <property type="match status" value="1"/>
</dbReference>
<comment type="cofactor">
    <cofactor evidence="1">
        <name>Mg(2+)</name>
        <dbReference type="ChEBI" id="CHEBI:18420"/>
    </cofactor>
</comment>
<evidence type="ECO:0000256" key="8">
    <source>
        <dbReference type="ARBA" id="ARBA00022694"/>
    </source>
</evidence>
<evidence type="ECO:0000256" key="15">
    <source>
        <dbReference type="ARBA" id="ARBA00022884"/>
    </source>
</evidence>
<dbReference type="PROSITE" id="PS50126">
    <property type="entry name" value="S1"/>
    <property type="match status" value="1"/>
</dbReference>
<evidence type="ECO:0000313" key="17">
    <source>
        <dbReference type="EMBL" id="PRH82723.1"/>
    </source>
</evidence>
<keyword evidence="10" id="KW-0479">Metal-binding</keyword>
<comment type="caution">
    <text evidence="17">The sequence shown here is derived from an EMBL/GenBank/DDBJ whole genome shotgun (WGS) entry which is preliminary data.</text>
</comment>
<dbReference type="Pfam" id="PF10150">
    <property type="entry name" value="RNase_E_G"/>
    <property type="match status" value="1"/>
</dbReference>
<keyword evidence="6" id="KW-0698">rRNA processing</keyword>
<evidence type="ECO:0000256" key="9">
    <source>
        <dbReference type="ARBA" id="ARBA00022722"/>
    </source>
</evidence>